<keyword evidence="3" id="KW-0812">Transmembrane</keyword>
<evidence type="ECO:0000313" key="5">
    <source>
        <dbReference type="EMBL" id="RXK11709.1"/>
    </source>
</evidence>
<evidence type="ECO:0000256" key="2">
    <source>
        <dbReference type="ARBA" id="ARBA00034247"/>
    </source>
</evidence>
<reference evidence="5 6" key="1">
    <citation type="submission" date="2017-09" db="EMBL/GenBank/DDBJ databases">
        <title>Genomics of the genus Arcobacter.</title>
        <authorList>
            <person name="Perez-Cataluna A."/>
            <person name="Figueras M.J."/>
            <person name="Salas-Masso N."/>
        </authorList>
    </citation>
    <scope>NUCLEOTIDE SEQUENCE [LARGE SCALE GENOMIC DNA]</scope>
    <source>
        <strain evidence="5 6">F156-34</strain>
    </source>
</reference>
<organism evidence="5 6">
    <name type="scientific">Halarcobacter mediterraneus</name>
    <dbReference type="NCBI Taxonomy" id="2023153"/>
    <lineage>
        <taxon>Bacteria</taxon>
        <taxon>Pseudomonadati</taxon>
        <taxon>Campylobacterota</taxon>
        <taxon>Epsilonproteobacteria</taxon>
        <taxon>Campylobacterales</taxon>
        <taxon>Arcobacteraceae</taxon>
        <taxon>Halarcobacter</taxon>
    </lineage>
</organism>
<comment type="catalytic activity">
    <reaction evidence="2">
        <text>2 GTP = 3',3'-c-di-GMP + 2 diphosphate</text>
        <dbReference type="Rhea" id="RHEA:24898"/>
        <dbReference type="ChEBI" id="CHEBI:33019"/>
        <dbReference type="ChEBI" id="CHEBI:37565"/>
        <dbReference type="ChEBI" id="CHEBI:58805"/>
        <dbReference type="EC" id="2.7.7.65"/>
    </reaction>
</comment>
<dbReference type="NCBIfam" id="TIGR00254">
    <property type="entry name" value="GGDEF"/>
    <property type="match status" value="1"/>
</dbReference>
<dbReference type="Gene3D" id="6.10.340.10">
    <property type="match status" value="1"/>
</dbReference>
<sequence>MSINKKVSLLFSTVFIIFFIIISLFINYRVQNIEKLENKIIINNIRKVQSLLDNYYEKLENIGYEYSADSNILYDLENKNTSTKVFSEKIDYMKRLDISYFIVFNKHRDILYGKYYDISSGEYLPISSELLTFIKNTPIKTILNKNNRYLTIDYEKVLFHFEKVIYKGKVQGYLLIGRTIDSNFLTSISEVVEDYSSLISNYGLNSFDILNYKDSEISYTIKKIENNRLFYYIKFKDLVESNNFFIRLINDREVYTNMIYELKIILLLFILMFLLMLIIFFIFMNKLFINRIKYITSIIKRVSLSESLNYSLNIKYNDEISYLMKKINEMFRVINTQHKVALKKEIDKNNRNKSITLDTKKIVADKSTISNLLKKWLASNDFSIVLFEIDYFNKIDNINEFNLKELLKKELLEVISSEISKKDILGSFDEEKFIVLIDEKSSLNVLNIANRIRKLIEKKIFFIEGKRVFITLSMGCTICMKNESIENIYERLNEALLEAKRSGRNKVVFN</sequence>
<keyword evidence="3" id="KW-1133">Transmembrane helix</keyword>
<comment type="caution">
    <text evidence="5">The sequence shown here is derived from an EMBL/GenBank/DDBJ whole genome shotgun (WGS) entry which is preliminary data.</text>
</comment>
<evidence type="ECO:0000259" key="4">
    <source>
        <dbReference type="PROSITE" id="PS50887"/>
    </source>
</evidence>
<evidence type="ECO:0000256" key="1">
    <source>
        <dbReference type="ARBA" id="ARBA00012528"/>
    </source>
</evidence>
<dbReference type="GO" id="GO:1902201">
    <property type="term" value="P:negative regulation of bacterial-type flagellum-dependent cell motility"/>
    <property type="evidence" value="ECO:0007669"/>
    <property type="project" value="TreeGrafter"/>
</dbReference>
<dbReference type="RefSeq" id="WP_129062571.1">
    <property type="nucleotide sequence ID" value="NZ_NXIE01000006.1"/>
</dbReference>
<dbReference type="Gene3D" id="3.30.70.270">
    <property type="match status" value="1"/>
</dbReference>
<dbReference type="EMBL" id="NXIE01000006">
    <property type="protein sequence ID" value="RXK11709.1"/>
    <property type="molecule type" value="Genomic_DNA"/>
</dbReference>
<dbReference type="Proteomes" id="UP000289718">
    <property type="component" value="Unassembled WGS sequence"/>
</dbReference>
<dbReference type="PROSITE" id="PS50887">
    <property type="entry name" value="GGDEF"/>
    <property type="match status" value="1"/>
</dbReference>
<dbReference type="GO" id="GO:0043709">
    <property type="term" value="P:cell adhesion involved in single-species biofilm formation"/>
    <property type="evidence" value="ECO:0007669"/>
    <property type="project" value="TreeGrafter"/>
</dbReference>
<dbReference type="PANTHER" id="PTHR45138:SF9">
    <property type="entry name" value="DIGUANYLATE CYCLASE DGCM-RELATED"/>
    <property type="match status" value="1"/>
</dbReference>
<dbReference type="Pfam" id="PF00990">
    <property type="entry name" value="GGDEF"/>
    <property type="match status" value="1"/>
</dbReference>
<dbReference type="OrthoDB" id="5348913at2"/>
<dbReference type="InterPro" id="IPR000160">
    <property type="entry name" value="GGDEF_dom"/>
</dbReference>
<feature type="domain" description="GGDEF" evidence="4">
    <location>
        <begin position="380"/>
        <end position="510"/>
    </location>
</feature>
<dbReference type="SUPFAM" id="SSF55073">
    <property type="entry name" value="Nucleotide cyclase"/>
    <property type="match status" value="1"/>
</dbReference>
<gene>
    <name evidence="5" type="ORF">CP965_13150</name>
</gene>
<feature type="transmembrane region" description="Helical" evidence="3">
    <location>
        <begin position="264"/>
        <end position="284"/>
    </location>
</feature>
<dbReference type="GO" id="GO:0052621">
    <property type="term" value="F:diguanylate cyclase activity"/>
    <property type="evidence" value="ECO:0007669"/>
    <property type="project" value="UniProtKB-EC"/>
</dbReference>
<dbReference type="InterPro" id="IPR043128">
    <property type="entry name" value="Rev_trsase/Diguanyl_cyclase"/>
</dbReference>
<proteinExistence type="predicted"/>
<keyword evidence="3" id="KW-0472">Membrane</keyword>
<dbReference type="SMART" id="SM00267">
    <property type="entry name" value="GGDEF"/>
    <property type="match status" value="1"/>
</dbReference>
<evidence type="ECO:0000256" key="3">
    <source>
        <dbReference type="SAM" id="Phobius"/>
    </source>
</evidence>
<dbReference type="PANTHER" id="PTHR45138">
    <property type="entry name" value="REGULATORY COMPONENTS OF SENSORY TRANSDUCTION SYSTEM"/>
    <property type="match status" value="1"/>
</dbReference>
<feature type="transmembrane region" description="Helical" evidence="3">
    <location>
        <begin position="7"/>
        <end position="28"/>
    </location>
</feature>
<dbReference type="InterPro" id="IPR029787">
    <property type="entry name" value="Nucleotide_cyclase"/>
</dbReference>
<dbReference type="AlphaFoldDB" id="A0A4Q1AW79"/>
<name>A0A4Q1AW79_9BACT</name>
<protein>
    <recommendedName>
        <fullName evidence="1">diguanylate cyclase</fullName>
        <ecNumber evidence="1">2.7.7.65</ecNumber>
    </recommendedName>
</protein>
<accession>A0A4Q1AW79</accession>
<dbReference type="GO" id="GO:0005886">
    <property type="term" value="C:plasma membrane"/>
    <property type="evidence" value="ECO:0007669"/>
    <property type="project" value="TreeGrafter"/>
</dbReference>
<keyword evidence="6" id="KW-1185">Reference proteome</keyword>
<evidence type="ECO:0000313" key="6">
    <source>
        <dbReference type="Proteomes" id="UP000289718"/>
    </source>
</evidence>
<dbReference type="EC" id="2.7.7.65" evidence="1"/>
<dbReference type="InterPro" id="IPR050469">
    <property type="entry name" value="Diguanylate_Cyclase"/>
</dbReference>